<comment type="catalytic activity">
    <reaction evidence="3 5">
        <text>an N-terminal (5-L-glutamyl)-[peptide] + an alpha-amino acid = 5-L-glutamyl amino acid + an N-terminal L-alpha-aminoacyl-[peptide]</text>
        <dbReference type="Rhea" id="RHEA:23904"/>
        <dbReference type="Rhea" id="RHEA-COMP:9780"/>
        <dbReference type="Rhea" id="RHEA-COMP:9795"/>
        <dbReference type="ChEBI" id="CHEBI:77644"/>
        <dbReference type="ChEBI" id="CHEBI:78597"/>
        <dbReference type="ChEBI" id="CHEBI:78599"/>
        <dbReference type="ChEBI" id="CHEBI:78608"/>
        <dbReference type="EC" id="2.3.2.2"/>
    </reaction>
</comment>
<dbReference type="GO" id="GO:0103068">
    <property type="term" value="F:leukotriene C4 gamma-glutamyl transferase activity"/>
    <property type="evidence" value="ECO:0007669"/>
    <property type="project" value="UniProtKB-EC"/>
</dbReference>
<dbReference type="eggNOG" id="COG0405">
    <property type="taxonomic scope" value="Bacteria"/>
</dbReference>
<dbReference type="Gene3D" id="3.60.20.40">
    <property type="match status" value="1"/>
</dbReference>
<sequence>MPIHNDAQHYPYYSKRNVTFAKKGMVATSQPLAAQAGLDMLKKGGNAIDAAIATAACLTVVEPTSNGIGSDCFALVWVNNELYGLNGSGQAPKGLSIEVVNQAGYIDEMPRYGMIPVTVPGSPRAWAELSRRFGKLPFTALLEPAIDYAENGYPVSPTLAKNWQKAFELYQTILTDQVFKTWFLTFAPNGQPPKAGEIWRSPEQAATLRELAKTEAESFYTGPLADKISEHFQKYGGFLRKEDLEAYQPEWVNPISIDYRGYQVWEIPPNGQGLVALETLKILEGYTFNERNYVETYHKQIEAMKLAFVDGMTYITDPSEMKVNPEQLLSEEYISKRRALIGEKALTPKPGQPLGGGTVYIATADADGNMVSFIQSNYNGFGSGVVVPGTGIAMQNRGHNFSLNKDHDNALRPGKRTYHTIIPGFLTKGGHAVGPFGVMGEFMQPQGHVQVIMNSIDFKLNPQAALDAPRWMWKKDKVVFLEQSFPADIAKQLSRLGHQIEITVDEAPFGRGQIIWRDPESGVLCGGTESRTDGCIAAW</sequence>
<comment type="pathway">
    <text evidence="5">Sulfur metabolism; glutathione metabolism.</text>
</comment>
<comment type="catalytic activity">
    <reaction evidence="2 5">
        <text>glutathione + H2O = L-cysteinylglycine + L-glutamate</text>
        <dbReference type="Rhea" id="RHEA:28807"/>
        <dbReference type="ChEBI" id="CHEBI:15377"/>
        <dbReference type="ChEBI" id="CHEBI:29985"/>
        <dbReference type="ChEBI" id="CHEBI:57925"/>
        <dbReference type="ChEBI" id="CHEBI:61694"/>
        <dbReference type="EC" id="3.4.19.13"/>
    </reaction>
</comment>
<dbReference type="GO" id="GO:0036374">
    <property type="term" value="F:glutathione hydrolase activity"/>
    <property type="evidence" value="ECO:0007669"/>
    <property type="project" value="UniProtKB-UniRule"/>
</dbReference>
<dbReference type="AlphaFoldDB" id="A0A094WLH1"/>
<reference evidence="7 9" key="2">
    <citation type="submission" date="2014-01" db="EMBL/GenBank/DDBJ databases">
        <title>Draft genome sequencing of Bacillus alcalophilus CGMCC 1.3604.</title>
        <authorList>
            <person name="Yang J."/>
            <person name="Diao L."/>
            <person name="Yang S."/>
        </authorList>
    </citation>
    <scope>NUCLEOTIDE SEQUENCE [LARGE SCALE GENOMIC DNA]</scope>
    <source>
        <strain evidence="7 9">CGMCC 1.3604</strain>
    </source>
</reference>
<dbReference type="GO" id="GO:0006750">
    <property type="term" value="P:glutathione biosynthetic process"/>
    <property type="evidence" value="ECO:0007669"/>
    <property type="project" value="UniProtKB-KW"/>
</dbReference>
<keyword evidence="8" id="KW-1185">Reference proteome</keyword>
<evidence type="ECO:0000256" key="5">
    <source>
        <dbReference type="RuleBase" id="RU368036"/>
    </source>
</evidence>
<keyword evidence="5 6" id="KW-0808">Transferase</keyword>
<dbReference type="STRING" id="1218173.BALCAV_0214175"/>
<dbReference type="PANTHER" id="PTHR43881:SF1">
    <property type="entry name" value="GAMMA-GLUTAMYLTRANSPEPTIDASE (AFU_ORTHOLOGUE AFUA_4G13580)"/>
    <property type="match status" value="1"/>
</dbReference>
<comment type="catalytic activity">
    <reaction evidence="1 5">
        <text>an S-substituted glutathione + H2O = an S-substituted L-cysteinylglycine + L-glutamate</text>
        <dbReference type="Rhea" id="RHEA:59468"/>
        <dbReference type="ChEBI" id="CHEBI:15377"/>
        <dbReference type="ChEBI" id="CHEBI:29985"/>
        <dbReference type="ChEBI" id="CHEBI:90779"/>
        <dbReference type="ChEBI" id="CHEBI:143103"/>
        <dbReference type="EC" id="3.4.19.13"/>
    </reaction>
</comment>
<dbReference type="InterPro" id="IPR052896">
    <property type="entry name" value="GGT-like_enzyme"/>
</dbReference>
<dbReference type="UniPathway" id="UPA00204"/>
<feature type="active site" description="Nucleophile" evidence="4">
    <location>
        <position position="358"/>
    </location>
</feature>
<dbReference type="PRINTS" id="PR01210">
    <property type="entry name" value="GGTRANSPTASE"/>
</dbReference>
<dbReference type="GO" id="GO:0006751">
    <property type="term" value="P:glutathione catabolic process"/>
    <property type="evidence" value="ECO:0007669"/>
    <property type="project" value="UniProtKB-UniRule"/>
</dbReference>
<evidence type="ECO:0000313" key="7">
    <source>
        <dbReference type="EMBL" id="THG91802.1"/>
    </source>
</evidence>
<evidence type="ECO:0000313" key="9">
    <source>
        <dbReference type="Proteomes" id="UP000297014"/>
    </source>
</evidence>
<dbReference type="SUPFAM" id="SSF56235">
    <property type="entry name" value="N-terminal nucleophile aminohydrolases (Ntn hydrolases)"/>
    <property type="match status" value="1"/>
</dbReference>
<dbReference type="EMBL" id="JALP01000044">
    <property type="protein sequence ID" value="THG91802.1"/>
    <property type="molecule type" value="Genomic_DNA"/>
</dbReference>
<reference evidence="6 8" key="1">
    <citation type="journal article" date="2014" name="Genome Announc.">
        <title>Draft Genome Sequence of Bacillus alcalophilus AV1934, a Classic Alkaliphile Isolated from Human Feces in 1934.</title>
        <authorList>
            <person name="Attie O."/>
            <person name="Jayaprakash A."/>
            <person name="Shah H."/>
            <person name="Paulsen I.T."/>
            <person name="Morino M."/>
            <person name="Takahashi Y."/>
            <person name="Narumi I."/>
            <person name="Sachidanandam R."/>
            <person name="Satoh K."/>
            <person name="Ito M."/>
            <person name="Krulwich T.A."/>
        </authorList>
    </citation>
    <scope>NUCLEOTIDE SEQUENCE [LARGE SCALE GENOMIC DNA]</scope>
    <source>
        <strain evidence="6 8">AV1934</strain>
    </source>
</reference>
<dbReference type="InterPro" id="IPR029055">
    <property type="entry name" value="Ntn_hydrolases_N"/>
</dbReference>
<comment type="subunit">
    <text evidence="5">This enzyme consists of two polypeptide chains, which are synthesized in precursor form from a single polypeptide.</text>
</comment>
<dbReference type="NCBIfam" id="TIGR00066">
    <property type="entry name" value="g_glut_trans"/>
    <property type="match status" value="1"/>
</dbReference>
<keyword evidence="5" id="KW-0012">Acyltransferase</keyword>
<dbReference type="Proteomes" id="UP000297014">
    <property type="component" value="Unassembled WGS sequence"/>
</dbReference>
<keyword evidence="5" id="KW-0317">Glutathione biosynthesis</keyword>
<dbReference type="InterPro" id="IPR043137">
    <property type="entry name" value="GGT_ssub_C"/>
</dbReference>
<evidence type="ECO:0000256" key="1">
    <source>
        <dbReference type="ARBA" id="ARBA00001049"/>
    </source>
</evidence>
<dbReference type="OrthoDB" id="9781342at2"/>
<dbReference type="PANTHER" id="PTHR43881">
    <property type="entry name" value="GAMMA-GLUTAMYLTRANSPEPTIDASE (AFU_ORTHOLOGUE AFUA_4G13580)"/>
    <property type="match status" value="1"/>
</dbReference>
<comment type="PTM">
    <text evidence="5">Cleaved by autocatalysis into a large and a small subunit.</text>
</comment>
<dbReference type="EMBL" id="ALPT02000047">
    <property type="protein sequence ID" value="KGA96758.1"/>
    <property type="molecule type" value="Genomic_DNA"/>
</dbReference>
<protein>
    <recommendedName>
        <fullName evidence="5">Glutathione hydrolase proenzyme</fullName>
        <ecNumber evidence="5">2.3.2.2</ecNumber>
        <ecNumber evidence="5">3.4.19.13</ecNumber>
    </recommendedName>
    <component>
        <recommendedName>
            <fullName evidence="5">Glutathione hydrolase large chain</fullName>
        </recommendedName>
    </component>
    <component>
        <recommendedName>
            <fullName evidence="5">Glutathione hydrolase small chain</fullName>
        </recommendedName>
    </component>
</protein>
<evidence type="ECO:0000256" key="2">
    <source>
        <dbReference type="ARBA" id="ARBA00001089"/>
    </source>
</evidence>
<dbReference type="Proteomes" id="UP000002754">
    <property type="component" value="Unassembled WGS sequence"/>
</dbReference>
<gene>
    <name evidence="7" type="ORF">AJ85_01545</name>
    <name evidence="6" type="ORF">BALCAV_0214175</name>
</gene>
<keyword evidence="5" id="KW-0865">Zymogen</keyword>
<dbReference type="EC" id="2.3.2.2" evidence="5"/>
<comment type="similarity">
    <text evidence="5">Belongs to the gamma-glutamyltransferase family.</text>
</comment>
<evidence type="ECO:0000313" key="6">
    <source>
        <dbReference type="EMBL" id="KGA96758.1"/>
    </source>
</evidence>
<evidence type="ECO:0000256" key="3">
    <source>
        <dbReference type="ARBA" id="ARBA00047417"/>
    </source>
</evidence>
<comment type="caution">
    <text evidence="6">The sequence shown here is derived from an EMBL/GenBank/DDBJ whole genome shotgun (WGS) entry which is preliminary data.</text>
</comment>
<proteinExistence type="inferred from homology"/>
<dbReference type="EC" id="3.4.19.13" evidence="5"/>
<dbReference type="InterPro" id="IPR000101">
    <property type="entry name" value="GGT_peptidase"/>
</dbReference>
<dbReference type="RefSeq" id="WP_003322098.1">
    <property type="nucleotide sequence ID" value="NZ_ALPT02000047.1"/>
</dbReference>
<evidence type="ECO:0000256" key="4">
    <source>
        <dbReference type="PIRSR" id="PIRSR600101-1"/>
    </source>
</evidence>
<name>A0A094WLH1_ALKAL</name>
<dbReference type="Gene3D" id="1.10.246.230">
    <property type="match status" value="1"/>
</dbReference>
<organism evidence="6 8">
    <name type="scientific">Alkalihalobacillus alcalophilus ATCC 27647 = CGMCC 1.3604</name>
    <dbReference type="NCBI Taxonomy" id="1218173"/>
    <lineage>
        <taxon>Bacteria</taxon>
        <taxon>Bacillati</taxon>
        <taxon>Bacillota</taxon>
        <taxon>Bacilli</taxon>
        <taxon>Bacillales</taxon>
        <taxon>Bacillaceae</taxon>
        <taxon>Alkalihalobacillus</taxon>
    </lineage>
</organism>
<dbReference type="Pfam" id="PF01019">
    <property type="entry name" value="G_glu_transpept"/>
    <property type="match status" value="1"/>
</dbReference>
<keyword evidence="5" id="KW-0378">Hydrolase</keyword>
<accession>A0A094WLH1</accession>
<evidence type="ECO:0000313" key="8">
    <source>
        <dbReference type="Proteomes" id="UP000002754"/>
    </source>
</evidence>